<feature type="compositionally biased region" description="Polar residues" evidence="3">
    <location>
        <begin position="129"/>
        <end position="143"/>
    </location>
</feature>
<dbReference type="Pfam" id="PF10440">
    <property type="entry name" value="WIYLD"/>
    <property type="match status" value="1"/>
</dbReference>
<reference evidence="8" key="3">
    <citation type="submission" date="2015-04" db="UniProtKB">
        <authorList>
            <consortium name="EnsemblPlants"/>
        </authorList>
    </citation>
    <scope>IDENTIFICATION</scope>
    <source>
        <strain evidence="8">cv. Jemalong A17</strain>
    </source>
</reference>
<sequence>MAPRPNPKIAAALQAMTAFGIPEAKVKRVLKKLLKLFDKNWQLIEEENYRALLDAIFEEGDDFEEPEPQKKNKRVNEEETEAEEAPLNVESARPLKRLRLRGQENSSPSSASSPLKKSNIEKATALEGGSSQQPRNNVVSSDGNGRVAARPMRDASFDRGKQPASPHASYEFTVPKSEPVDEEDYERRPLAMVPPEPSSLRRYSRKNGVTEKQGAHVSMTPSHHNTHKEVVSDVVIASSAQGEVKLSLSCSSALQGPDFRMPTQEQLLKMIEDKCLRSYKIIDPNFSVAKMLRDVCDCMLEFSTDSNDNSQEGSMPKSSIDVSKESEVDGTPAIGGSKDLDTGSHSSNGSIQVNSFSALVSPRGPFSPAHQSSLDDAVLVSEMNRTNDIPQSDVRMQPEDPVSPNSLSLVVVPHHQSTEDRIRSYHDVSDLTKGEENNQISWVNESSTNDFPPPFNYIPQNLVFRDAYVNISLSRIGAEDSCSCIGSCVLLSDTHCACTCKTGGEFAYTAQGLIKEEFLEQCIAISHNPQQHCFYCKDCPLERSKSDGCLEPCKGHLKRKFIKECWSKCGCGKQCGNRVIQRGITYNLQVFFTSEGKGWGLRTLEELPKGAFVCEFAGEILTIKELHERNIKCAENGKSTYPVLLDADWDSTFVKDEEALCLDAASFGNIARFINHRCSDANLVEIPIQIECPDRYYYHFALFTTRNIASHEELTWDYGIDFDDHDQPVKLFQCKCGSKFCRNMKRSNRSTRSALIAG</sequence>
<dbReference type="EC" id="2.1.1.43" evidence="7"/>
<dbReference type="InterPro" id="IPR001214">
    <property type="entry name" value="SET_dom"/>
</dbReference>
<dbReference type="KEGG" id="mtr:25484214"/>
<name>A0A072VLI9_MEDTR</name>
<evidence type="ECO:0000313" key="6">
    <source>
        <dbReference type="EMBL" id="KEH42476.1"/>
    </source>
</evidence>
<dbReference type="EMBL" id="CM001217">
    <property type="protein sequence ID" value="KEH42476.1"/>
    <property type="molecule type" value="Genomic_DNA"/>
</dbReference>
<evidence type="ECO:0000259" key="4">
    <source>
        <dbReference type="PROSITE" id="PS50280"/>
    </source>
</evidence>
<dbReference type="Gramene" id="rna3850">
    <property type="protein sequence ID" value="RHN79986.1"/>
    <property type="gene ID" value="gene3850"/>
</dbReference>
<feature type="compositionally biased region" description="Basic and acidic residues" evidence="3">
    <location>
        <begin position="151"/>
        <end position="161"/>
    </location>
</feature>
<dbReference type="PANTHER" id="PTHR46450:SF1">
    <property type="entry name" value="INACTIVE HISTONE-LYSINE N-METHYLTRANSFERASE SUVR1-RELATED"/>
    <property type="match status" value="1"/>
</dbReference>
<reference evidence="7" key="4">
    <citation type="journal article" date="2018" name="Nat. Plants">
        <title>Whole-genome landscape of Medicago truncatula symbiotic genes.</title>
        <authorList>
            <person name="Pecrix Y."/>
            <person name="Gamas P."/>
            <person name="Carrere S."/>
        </authorList>
    </citation>
    <scope>NUCLEOTIDE SEQUENCE</scope>
    <source>
        <tissue evidence="7">Leaves</tissue>
    </source>
</reference>
<feature type="compositionally biased region" description="Basic and acidic residues" evidence="3">
    <location>
        <begin position="67"/>
        <end position="77"/>
    </location>
</feature>
<keyword evidence="7" id="KW-0489">Methyltransferase</keyword>
<dbReference type="GO" id="GO:0005694">
    <property type="term" value="C:chromosome"/>
    <property type="evidence" value="ECO:0007669"/>
    <property type="project" value="UniProtKB-SubCell"/>
</dbReference>
<dbReference type="AlphaFoldDB" id="A0A072VLI9"/>
<feature type="region of interest" description="Disordered" evidence="3">
    <location>
        <begin position="303"/>
        <end position="348"/>
    </location>
</feature>
<feature type="compositionally biased region" description="Low complexity" evidence="3">
    <location>
        <begin position="106"/>
        <end position="117"/>
    </location>
</feature>
<dbReference type="InterPro" id="IPR046341">
    <property type="entry name" value="SET_dom_sf"/>
</dbReference>
<feature type="region of interest" description="Disordered" evidence="3">
    <location>
        <begin position="59"/>
        <end position="203"/>
    </location>
</feature>
<dbReference type="Gene3D" id="1.10.8.850">
    <property type="entry name" value="Histone-lysine N methyltransferase , C-terminal domain-like"/>
    <property type="match status" value="1"/>
</dbReference>
<gene>
    <name evidence="8" type="primary">25484214</name>
    <name evidence="6" type="ordered locus">MTR_1g069570</name>
    <name evidence="7" type="ORF">MtrunA17_Chr1g0183321</name>
</gene>
<dbReference type="InterPro" id="IPR025776">
    <property type="entry name" value="SUVR4/1/2"/>
</dbReference>
<dbReference type="InterPro" id="IPR007728">
    <property type="entry name" value="Pre-SET_dom"/>
</dbReference>
<reference evidence="6 9" key="2">
    <citation type="journal article" date="2014" name="BMC Genomics">
        <title>An improved genome release (version Mt4.0) for the model legume Medicago truncatula.</title>
        <authorList>
            <person name="Tang H."/>
            <person name="Krishnakumar V."/>
            <person name="Bidwell S."/>
            <person name="Rosen B."/>
            <person name="Chan A."/>
            <person name="Zhou S."/>
            <person name="Gentzbittel L."/>
            <person name="Childs K.L."/>
            <person name="Yandell M."/>
            <person name="Gundlach H."/>
            <person name="Mayer K.F."/>
            <person name="Schwartz D.C."/>
            <person name="Town C.D."/>
        </authorList>
    </citation>
    <scope>GENOME REANNOTATION</scope>
    <source>
        <strain evidence="6">A17</strain>
        <strain evidence="8 9">cv. Jemalong A17</strain>
    </source>
</reference>
<dbReference type="STRING" id="3880.A0A072VLI9"/>
<dbReference type="Proteomes" id="UP000002051">
    <property type="component" value="Unassembled WGS sequence"/>
</dbReference>
<dbReference type="GO" id="GO:0005634">
    <property type="term" value="C:nucleus"/>
    <property type="evidence" value="ECO:0007669"/>
    <property type="project" value="InterPro"/>
</dbReference>
<feature type="domain" description="SET" evidence="4">
    <location>
        <begin position="586"/>
        <end position="719"/>
    </location>
</feature>
<dbReference type="SMART" id="SM00317">
    <property type="entry name" value="SET"/>
    <property type="match status" value="1"/>
</dbReference>
<dbReference type="InterPro" id="IPR018848">
    <property type="entry name" value="WIYLD_domain"/>
</dbReference>
<dbReference type="SUPFAM" id="SSF82199">
    <property type="entry name" value="SET domain"/>
    <property type="match status" value="1"/>
</dbReference>
<dbReference type="PROSITE" id="PS51580">
    <property type="entry name" value="SAM_MT43_3"/>
    <property type="match status" value="1"/>
</dbReference>
<feature type="compositionally biased region" description="Polar residues" evidence="3">
    <location>
        <begin position="303"/>
        <end position="321"/>
    </location>
</feature>
<dbReference type="EMBL" id="PSQE01000001">
    <property type="protein sequence ID" value="RHN79986.1"/>
    <property type="molecule type" value="Genomic_DNA"/>
</dbReference>
<reference evidence="6 9" key="1">
    <citation type="journal article" date="2011" name="Nature">
        <title>The Medicago genome provides insight into the evolution of rhizobial symbioses.</title>
        <authorList>
            <person name="Young N.D."/>
            <person name="Debelle F."/>
            <person name="Oldroyd G.E."/>
            <person name="Geurts R."/>
            <person name="Cannon S.B."/>
            <person name="Udvardi M.K."/>
            <person name="Benedito V.A."/>
            <person name="Mayer K.F."/>
            <person name="Gouzy J."/>
            <person name="Schoof H."/>
            <person name="Van de Peer Y."/>
            <person name="Proost S."/>
            <person name="Cook D.R."/>
            <person name="Meyers B.C."/>
            <person name="Spannagl M."/>
            <person name="Cheung F."/>
            <person name="De Mita S."/>
            <person name="Krishnakumar V."/>
            <person name="Gundlach H."/>
            <person name="Zhou S."/>
            <person name="Mudge J."/>
            <person name="Bharti A.K."/>
            <person name="Murray J.D."/>
            <person name="Naoumkina M.A."/>
            <person name="Rosen B."/>
            <person name="Silverstein K.A."/>
            <person name="Tang H."/>
            <person name="Rombauts S."/>
            <person name="Zhao P.X."/>
            <person name="Zhou P."/>
            <person name="Barbe V."/>
            <person name="Bardou P."/>
            <person name="Bechner M."/>
            <person name="Bellec A."/>
            <person name="Berger A."/>
            <person name="Berges H."/>
            <person name="Bidwell S."/>
            <person name="Bisseling T."/>
            <person name="Choisne N."/>
            <person name="Couloux A."/>
            <person name="Denny R."/>
            <person name="Deshpande S."/>
            <person name="Dai X."/>
            <person name="Doyle J.J."/>
            <person name="Dudez A.M."/>
            <person name="Farmer A.D."/>
            <person name="Fouteau S."/>
            <person name="Franken C."/>
            <person name="Gibelin C."/>
            <person name="Gish J."/>
            <person name="Goldstein S."/>
            <person name="Gonzalez A.J."/>
            <person name="Green P.J."/>
            <person name="Hallab A."/>
            <person name="Hartog M."/>
            <person name="Hua A."/>
            <person name="Humphray S.J."/>
            <person name="Jeong D.H."/>
            <person name="Jing Y."/>
            <person name="Jocker A."/>
            <person name="Kenton S.M."/>
            <person name="Kim D.J."/>
            <person name="Klee K."/>
            <person name="Lai H."/>
            <person name="Lang C."/>
            <person name="Lin S."/>
            <person name="Macmil S.L."/>
            <person name="Magdelenat G."/>
            <person name="Matthews L."/>
            <person name="McCorrison J."/>
            <person name="Monaghan E.L."/>
            <person name="Mun J.H."/>
            <person name="Najar F.Z."/>
            <person name="Nicholson C."/>
            <person name="Noirot C."/>
            <person name="O'Bleness M."/>
            <person name="Paule C.R."/>
            <person name="Poulain J."/>
            <person name="Prion F."/>
            <person name="Qin B."/>
            <person name="Qu C."/>
            <person name="Retzel E.F."/>
            <person name="Riddle C."/>
            <person name="Sallet E."/>
            <person name="Samain S."/>
            <person name="Samson N."/>
            <person name="Sanders I."/>
            <person name="Saurat O."/>
            <person name="Scarpelli C."/>
            <person name="Schiex T."/>
            <person name="Segurens B."/>
            <person name="Severin A.J."/>
            <person name="Sherrier D.J."/>
            <person name="Shi R."/>
            <person name="Sims S."/>
            <person name="Singer S.R."/>
            <person name="Sinharoy S."/>
            <person name="Sterck L."/>
            <person name="Viollet A."/>
            <person name="Wang B.B."/>
            <person name="Wang K."/>
            <person name="Wang M."/>
            <person name="Wang X."/>
            <person name="Warfsmann J."/>
            <person name="Weissenbach J."/>
            <person name="White D.D."/>
            <person name="White J.D."/>
            <person name="Wiley G.B."/>
            <person name="Wincker P."/>
            <person name="Xing Y."/>
            <person name="Yang L."/>
            <person name="Yao Z."/>
            <person name="Ying F."/>
            <person name="Zhai J."/>
            <person name="Zhou L."/>
            <person name="Zuber A."/>
            <person name="Denarie J."/>
            <person name="Dixon R.A."/>
            <person name="May G.D."/>
            <person name="Schwartz D.C."/>
            <person name="Rogers J."/>
            <person name="Quetier F."/>
            <person name="Town C.D."/>
            <person name="Roe B.A."/>
        </authorList>
    </citation>
    <scope>NUCLEOTIDE SEQUENCE [LARGE SCALE GENOMIC DNA]</scope>
    <source>
        <strain evidence="6">A17</strain>
        <strain evidence="8 9">cv. Jemalong A17</strain>
    </source>
</reference>
<evidence type="ECO:0000256" key="2">
    <source>
        <dbReference type="ARBA" id="ARBA00022454"/>
    </source>
</evidence>
<dbReference type="PROSITE" id="PS50280">
    <property type="entry name" value="SET"/>
    <property type="match status" value="1"/>
</dbReference>
<dbReference type="Pfam" id="PF05033">
    <property type="entry name" value="Pre-SET"/>
    <property type="match status" value="1"/>
</dbReference>
<evidence type="ECO:0000256" key="3">
    <source>
        <dbReference type="SAM" id="MobiDB-lite"/>
    </source>
</evidence>
<keyword evidence="9" id="KW-1185">Reference proteome</keyword>
<dbReference type="InterPro" id="IPR043017">
    <property type="entry name" value="WIYLD_dom_sf"/>
</dbReference>
<dbReference type="OrthoDB" id="308383at2759"/>
<dbReference type="PANTHER" id="PTHR46450">
    <property type="entry name" value="INACTIVE HISTONE-LYSINE N-METHYLTRANSFERASE SUVR1-RELATED"/>
    <property type="match status" value="1"/>
</dbReference>
<evidence type="ECO:0000259" key="5">
    <source>
        <dbReference type="PROSITE" id="PS50867"/>
    </source>
</evidence>
<organism evidence="6 9">
    <name type="scientific">Medicago truncatula</name>
    <name type="common">Barrel medic</name>
    <name type="synonym">Medicago tribuloides</name>
    <dbReference type="NCBI Taxonomy" id="3880"/>
    <lineage>
        <taxon>Eukaryota</taxon>
        <taxon>Viridiplantae</taxon>
        <taxon>Streptophyta</taxon>
        <taxon>Embryophyta</taxon>
        <taxon>Tracheophyta</taxon>
        <taxon>Spermatophyta</taxon>
        <taxon>Magnoliopsida</taxon>
        <taxon>eudicotyledons</taxon>
        <taxon>Gunneridae</taxon>
        <taxon>Pentapetalae</taxon>
        <taxon>rosids</taxon>
        <taxon>fabids</taxon>
        <taxon>Fabales</taxon>
        <taxon>Fabaceae</taxon>
        <taxon>Papilionoideae</taxon>
        <taxon>50 kb inversion clade</taxon>
        <taxon>NPAAA clade</taxon>
        <taxon>Hologalegina</taxon>
        <taxon>IRL clade</taxon>
        <taxon>Trifolieae</taxon>
        <taxon>Medicago</taxon>
    </lineage>
</organism>
<dbReference type="GO" id="GO:0008270">
    <property type="term" value="F:zinc ion binding"/>
    <property type="evidence" value="ECO:0007669"/>
    <property type="project" value="InterPro"/>
</dbReference>
<comment type="subcellular location">
    <subcellularLocation>
        <location evidence="1">Chromosome</location>
    </subcellularLocation>
</comment>
<evidence type="ECO:0000313" key="9">
    <source>
        <dbReference type="Proteomes" id="UP000002051"/>
    </source>
</evidence>
<dbReference type="EnsemblPlants" id="KEH42476">
    <property type="protein sequence ID" value="KEH42476"/>
    <property type="gene ID" value="MTR_1g069570"/>
</dbReference>
<accession>A0A072VLI9</accession>
<dbReference type="Gene3D" id="2.170.270.10">
    <property type="entry name" value="SET domain"/>
    <property type="match status" value="1"/>
</dbReference>
<dbReference type="GO" id="GO:0032259">
    <property type="term" value="P:methylation"/>
    <property type="evidence" value="ECO:0007669"/>
    <property type="project" value="UniProtKB-KW"/>
</dbReference>
<dbReference type="CDD" id="cd10538">
    <property type="entry name" value="SET_SETDB-like"/>
    <property type="match status" value="1"/>
</dbReference>
<evidence type="ECO:0000313" key="8">
    <source>
        <dbReference type="EnsemblPlants" id="KEH42476"/>
    </source>
</evidence>
<dbReference type="PROSITE" id="PS50867">
    <property type="entry name" value="PRE_SET"/>
    <property type="match status" value="1"/>
</dbReference>
<evidence type="ECO:0000313" key="7">
    <source>
        <dbReference type="EMBL" id="RHN79986.1"/>
    </source>
</evidence>
<dbReference type="HOGENOM" id="CLU_011618_0_0_1"/>
<proteinExistence type="predicted"/>
<feature type="domain" description="Pre-SET" evidence="5">
    <location>
        <begin position="480"/>
        <end position="583"/>
    </location>
</feature>
<dbReference type="SMART" id="SM00468">
    <property type="entry name" value="PreSET"/>
    <property type="match status" value="1"/>
</dbReference>
<keyword evidence="7" id="KW-0808">Transferase</keyword>
<dbReference type="Pfam" id="PF00856">
    <property type="entry name" value="SET"/>
    <property type="match status" value="1"/>
</dbReference>
<keyword evidence="2" id="KW-0158">Chromosome</keyword>
<dbReference type="Proteomes" id="UP000265566">
    <property type="component" value="Chromosome 1"/>
</dbReference>
<protein>
    <submittedName>
        <fullName evidence="6">Histone-lysine N-methyltransferase SUVR2-like protein</fullName>
    </submittedName>
    <submittedName>
        <fullName evidence="7">Putative histone-lysine N-methyltransferase chromatin remodeling SET family</fullName>
        <ecNumber evidence="7">2.1.1.43</ecNumber>
    </submittedName>
</protein>
<evidence type="ECO:0000256" key="1">
    <source>
        <dbReference type="ARBA" id="ARBA00004286"/>
    </source>
</evidence>
<dbReference type="GO" id="GO:0042054">
    <property type="term" value="F:histone methyltransferase activity"/>
    <property type="evidence" value="ECO:0007669"/>
    <property type="project" value="InterPro"/>
</dbReference>